<dbReference type="Gene3D" id="4.10.1250.10">
    <property type="entry name" value="Aminomethyltransferase fragment"/>
    <property type="match status" value="1"/>
</dbReference>
<dbReference type="Pfam" id="PF01571">
    <property type="entry name" value="GCV_T"/>
    <property type="match status" value="1"/>
</dbReference>
<comment type="subunit">
    <text evidence="3 12">The glycine cleavage system is composed of four proteins: P, T, L and H.</text>
</comment>
<dbReference type="Pfam" id="PF08669">
    <property type="entry name" value="GCV_T_C"/>
    <property type="match status" value="1"/>
</dbReference>
<dbReference type="InterPro" id="IPR028896">
    <property type="entry name" value="GcvT/YgfZ/DmdA"/>
</dbReference>
<feature type="domain" description="GCVT N-terminal" evidence="13">
    <location>
        <begin position="37"/>
        <end position="293"/>
    </location>
</feature>
<dbReference type="FunFam" id="2.40.30.110:FF:000002">
    <property type="entry name" value="Aminomethyltransferase"/>
    <property type="match status" value="1"/>
</dbReference>
<evidence type="ECO:0000256" key="1">
    <source>
        <dbReference type="ARBA" id="ARBA00004173"/>
    </source>
</evidence>
<dbReference type="FunFam" id="4.10.1250.10:FF:000002">
    <property type="entry name" value="Aminomethyltransferase"/>
    <property type="match status" value="1"/>
</dbReference>
<dbReference type="Gene3D" id="3.30.70.1400">
    <property type="entry name" value="Aminomethyltransferase beta-barrel domains"/>
    <property type="match status" value="1"/>
</dbReference>
<reference evidence="15" key="1">
    <citation type="submission" date="2020-12" db="EMBL/GenBank/DDBJ databases">
        <title>Metabolic potential, ecology and presence of endohyphal bacteria is reflected in genomic diversity of Mucoromycotina.</title>
        <authorList>
            <person name="Muszewska A."/>
            <person name="Okrasinska A."/>
            <person name="Steczkiewicz K."/>
            <person name="Drgas O."/>
            <person name="Orlowska M."/>
            <person name="Perlinska-Lenart U."/>
            <person name="Aleksandrzak-Piekarczyk T."/>
            <person name="Szatraj K."/>
            <person name="Zielenkiewicz U."/>
            <person name="Pilsyk S."/>
            <person name="Malc E."/>
            <person name="Mieczkowski P."/>
            <person name="Kruszewska J.S."/>
            <person name="Biernat P."/>
            <person name="Pawlowska J."/>
        </authorList>
    </citation>
    <scope>NUCLEOTIDE SEQUENCE</scope>
    <source>
        <strain evidence="15">WA0000017839</strain>
    </source>
</reference>
<dbReference type="PANTHER" id="PTHR43757:SF2">
    <property type="entry name" value="AMINOMETHYLTRANSFERASE, MITOCHONDRIAL"/>
    <property type="match status" value="1"/>
</dbReference>
<dbReference type="GO" id="GO:0008483">
    <property type="term" value="F:transaminase activity"/>
    <property type="evidence" value="ECO:0007669"/>
    <property type="project" value="UniProtKB-KW"/>
</dbReference>
<comment type="caution">
    <text evidence="15">The sequence shown here is derived from an EMBL/GenBank/DDBJ whole genome shotgun (WGS) entry which is preliminary data.</text>
</comment>
<evidence type="ECO:0000256" key="3">
    <source>
        <dbReference type="ARBA" id="ARBA00011690"/>
    </source>
</evidence>
<evidence type="ECO:0000256" key="10">
    <source>
        <dbReference type="ARBA" id="ARBA00047665"/>
    </source>
</evidence>
<dbReference type="InterPro" id="IPR006222">
    <property type="entry name" value="GCVT_N"/>
</dbReference>
<dbReference type="InterPro" id="IPR027266">
    <property type="entry name" value="TrmE/GcvT-like"/>
</dbReference>
<dbReference type="NCBIfam" id="TIGR00528">
    <property type="entry name" value="gcvT"/>
    <property type="match status" value="1"/>
</dbReference>
<evidence type="ECO:0000256" key="6">
    <source>
        <dbReference type="ARBA" id="ARBA00022679"/>
    </source>
</evidence>
<evidence type="ECO:0000256" key="2">
    <source>
        <dbReference type="ARBA" id="ARBA00008609"/>
    </source>
</evidence>
<sequence length="400" mass="43541">MLITNITRSSLATFRPLTKRSYAAAATTAEPIKKTALYDFHVKHGGKMVPFAGYAMPVQYSNMGMLASHHHTRQKASIFDVSHMLQSRLIGKDRKKFLEKLIVADLENLPIGQGTLSVFTNEQGGIIDDTIVMQHEKSLYVVSNAGCADKDLAHIRKHLADFQNKGGDVDFNVITDHSLIALQGPKAAAALEGLVGKSLQDFSFMHGKYLDVAGVPCHVARSGYTGEDGFELSVPTEEILNITEKLLAHPDVEMAGLGARDSLRLEAGLCLYGNDLDDTTTPVEAGLTWTIPKSRRETGGFLGAEHILPQIKGGLTRRRVGLLVEGAPARHGAEILNKEGEVIGTVTSGCPSPVLKKNIAMGYVKNGQHKRGTELDVKVRNKIQKAVITKMPFVEAQYHK</sequence>
<dbReference type="GO" id="GO:0006546">
    <property type="term" value="P:glycine catabolic process"/>
    <property type="evidence" value="ECO:0007669"/>
    <property type="project" value="InterPro"/>
</dbReference>
<keyword evidence="5 12" id="KW-0032">Aminotransferase</keyword>
<proteinExistence type="inferred from homology"/>
<dbReference type="PIRSF" id="PIRSF006487">
    <property type="entry name" value="GcvT"/>
    <property type="match status" value="1"/>
</dbReference>
<keyword evidence="8 12" id="KW-0496">Mitochondrion</keyword>
<dbReference type="EC" id="2.1.2.10" evidence="4 12"/>
<dbReference type="EMBL" id="JAEPRD010000004">
    <property type="protein sequence ID" value="KAG2213047.1"/>
    <property type="molecule type" value="Genomic_DNA"/>
</dbReference>
<evidence type="ECO:0000313" key="16">
    <source>
        <dbReference type="Proteomes" id="UP000603453"/>
    </source>
</evidence>
<comment type="catalytic activity">
    <reaction evidence="10 12">
        <text>N(6)-[(R)-S(8)-aminomethyldihydrolipoyl]-L-lysyl-[protein] + (6S)-5,6,7,8-tetrahydrofolate = N(6)-[(R)-dihydrolipoyl]-L-lysyl-[protein] + (6R)-5,10-methylene-5,6,7,8-tetrahydrofolate + NH4(+)</text>
        <dbReference type="Rhea" id="RHEA:16945"/>
        <dbReference type="Rhea" id="RHEA-COMP:10475"/>
        <dbReference type="Rhea" id="RHEA-COMP:10492"/>
        <dbReference type="ChEBI" id="CHEBI:15636"/>
        <dbReference type="ChEBI" id="CHEBI:28938"/>
        <dbReference type="ChEBI" id="CHEBI:57453"/>
        <dbReference type="ChEBI" id="CHEBI:83100"/>
        <dbReference type="ChEBI" id="CHEBI:83143"/>
        <dbReference type="EC" id="2.1.2.10"/>
    </reaction>
</comment>
<feature type="domain" description="Aminomethyltransferase C-terminal" evidence="14">
    <location>
        <begin position="317"/>
        <end position="394"/>
    </location>
</feature>
<comment type="similarity">
    <text evidence="2 12">Belongs to the GcvT family.</text>
</comment>
<dbReference type="InterPro" id="IPR029043">
    <property type="entry name" value="GcvT/YgfZ_C"/>
</dbReference>
<evidence type="ECO:0000313" key="15">
    <source>
        <dbReference type="EMBL" id="KAG2213047.1"/>
    </source>
</evidence>
<dbReference type="OrthoDB" id="10263536at2759"/>
<evidence type="ECO:0000256" key="12">
    <source>
        <dbReference type="RuleBase" id="RU003981"/>
    </source>
</evidence>
<dbReference type="GO" id="GO:0005960">
    <property type="term" value="C:glycine cleavage complex"/>
    <property type="evidence" value="ECO:0007669"/>
    <property type="project" value="InterPro"/>
</dbReference>
<evidence type="ECO:0000256" key="7">
    <source>
        <dbReference type="ARBA" id="ARBA00022946"/>
    </source>
</evidence>
<dbReference type="GO" id="GO:0005739">
    <property type="term" value="C:mitochondrion"/>
    <property type="evidence" value="ECO:0007669"/>
    <property type="project" value="UniProtKB-SubCell"/>
</dbReference>
<comment type="subcellular location">
    <subcellularLocation>
        <location evidence="1 12">Mitochondrion</location>
    </subcellularLocation>
</comment>
<gene>
    <name evidence="15" type="ORF">INT47_011196</name>
</gene>
<dbReference type="InterPro" id="IPR013977">
    <property type="entry name" value="GcvT_C"/>
</dbReference>
<name>A0A8H7RL49_9FUNG</name>
<dbReference type="Gene3D" id="2.40.30.110">
    <property type="entry name" value="Aminomethyltransferase beta-barrel domains"/>
    <property type="match status" value="1"/>
</dbReference>
<comment type="function">
    <text evidence="12">The glycine cleavage system catalyzes the degradation of glycine.</text>
</comment>
<dbReference type="GO" id="GO:0004047">
    <property type="term" value="F:aminomethyltransferase activity"/>
    <property type="evidence" value="ECO:0007669"/>
    <property type="project" value="UniProtKB-EC"/>
</dbReference>
<evidence type="ECO:0000256" key="4">
    <source>
        <dbReference type="ARBA" id="ARBA00012616"/>
    </source>
</evidence>
<evidence type="ECO:0000256" key="5">
    <source>
        <dbReference type="ARBA" id="ARBA00022576"/>
    </source>
</evidence>
<dbReference type="FunFam" id="3.30.70.1400:FF:000001">
    <property type="entry name" value="Aminomethyltransferase"/>
    <property type="match status" value="1"/>
</dbReference>
<evidence type="ECO:0000256" key="8">
    <source>
        <dbReference type="ARBA" id="ARBA00023128"/>
    </source>
</evidence>
<protein>
    <recommendedName>
        <fullName evidence="4 12">Aminomethyltransferase</fullName>
        <ecNumber evidence="4 12">2.1.2.10</ecNumber>
    </recommendedName>
    <alternativeName>
        <fullName evidence="9 12">Glycine cleavage system T protein</fullName>
    </alternativeName>
</protein>
<dbReference type="Proteomes" id="UP000603453">
    <property type="component" value="Unassembled WGS sequence"/>
</dbReference>
<dbReference type="NCBIfam" id="NF001567">
    <property type="entry name" value="PRK00389.1"/>
    <property type="match status" value="1"/>
</dbReference>
<dbReference type="AlphaFoldDB" id="A0A8H7RL49"/>
<dbReference type="Gene3D" id="3.30.1360.120">
    <property type="entry name" value="Probable tRNA modification gtpase trme, domain 1"/>
    <property type="match status" value="1"/>
</dbReference>
<dbReference type="PANTHER" id="PTHR43757">
    <property type="entry name" value="AMINOMETHYLTRANSFERASE"/>
    <property type="match status" value="1"/>
</dbReference>
<dbReference type="InterPro" id="IPR006223">
    <property type="entry name" value="GcvT"/>
</dbReference>
<evidence type="ECO:0000256" key="11">
    <source>
        <dbReference type="PIRSR" id="PIRSR006487-1"/>
    </source>
</evidence>
<organism evidence="15 16">
    <name type="scientific">Mucor saturninus</name>
    <dbReference type="NCBI Taxonomy" id="64648"/>
    <lineage>
        <taxon>Eukaryota</taxon>
        <taxon>Fungi</taxon>
        <taxon>Fungi incertae sedis</taxon>
        <taxon>Mucoromycota</taxon>
        <taxon>Mucoromycotina</taxon>
        <taxon>Mucoromycetes</taxon>
        <taxon>Mucorales</taxon>
        <taxon>Mucorineae</taxon>
        <taxon>Mucoraceae</taxon>
        <taxon>Mucor</taxon>
    </lineage>
</organism>
<evidence type="ECO:0000259" key="13">
    <source>
        <dbReference type="Pfam" id="PF01571"/>
    </source>
</evidence>
<keyword evidence="6 12" id="KW-0808">Transferase</keyword>
<feature type="binding site" evidence="11">
    <location>
        <position position="231"/>
    </location>
    <ligand>
        <name>substrate</name>
    </ligand>
</feature>
<keyword evidence="7 12" id="KW-0809">Transit peptide</keyword>
<dbReference type="SUPFAM" id="SSF103025">
    <property type="entry name" value="Folate-binding domain"/>
    <property type="match status" value="1"/>
</dbReference>
<evidence type="ECO:0000259" key="14">
    <source>
        <dbReference type="Pfam" id="PF08669"/>
    </source>
</evidence>
<accession>A0A8H7RL49</accession>
<keyword evidence="16" id="KW-1185">Reference proteome</keyword>
<evidence type="ECO:0000256" key="9">
    <source>
        <dbReference type="ARBA" id="ARBA00031395"/>
    </source>
</evidence>
<dbReference type="SUPFAM" id="SSF101790">
    <property type="entry name" value="Aminomethyltransferase beta-barrel domain"/>
    <property type="match status" value="1"/>
</dbReference>